<evidence type="ECO:0000313" key="1">
    <source>
        <dbReference type="EMBL" id="PNY03764.1"/>
    </source>
</evidence>
<proteinExistence type="predicted"/>
<sequence>MILVVILRYNLATISHESRTEAKLQTTCERKSFEKVIQLLT</sequence>
<protein>
    <submittedName>
        <fullName evidence="1">Uncharacterized protein</fullName>
    </submittedName>
</protein>
<name>A0A2K3NL43_TRIPR</name>
<dbReference type="Proteomes" id="UP000236291">
    <property type="component" value="Unassembled WGS sequence"/>
</dbReference>
<accession>A0A2K3NL43</accession>
<evidence type="ECO:0000313" key="2">
    <source>
        <dbReference type="Proteomes" id="UP000236291"/>
    </source>
</evidence>
<dbReference type="EMBL" id="ASHM01000056">
    <property type="protein sequence ID" value="PNY03764.1"/>
    <property type="molecule type" value="Genomic_DNA"/>
</dbReference>
<reference evidence="1 2" key="1">
    <citation type="journal article" date="2014" name="Am. J. Bot.">
        <title>Genome assembly and annotation for red clover (Trifolium pratense; Fabaceae).</title>
        <authorList>
            <person name="Istvanek J."/>
            <person name="Jaros M."/>
            <person name="Krenek A."/>
            <person name="Repkova J."/>
        </authorList>
    </citation>
    <scope>NUCLEOTIDE SEQUENCE [LARGE SCALE GENOMIC DNA]</scope>
    <source>
        <strain evidence="2">cv. Tatra</strain>
        <tissue evidence="1">Young leaves</tissue>
    </source>
</reference>
<organism evidence="1 2">
    <name type="scientific">Trifolium pratense</name>
    <name type="common">Red clover</name>
    <dbReference type="NCBI Taxonomy" id="57577"/>
    <lineage>
        <taxon>Eukaryota</taxon>
        <taxon>Viridiplantae</taxon>
        <taxon>Streptophyta</taxon>
        <taxon>Embryophyta</taxon>
        <taxon>Tracheophyta</taxon>
        <taxon>Spermatophyta</taxon>
        <taxon>Magnoliopsida</taxon>
        <taxon>eudicotyledons</taxon>
        <taxon>Gunneridae</taxon>
        <taxon>Pentapetalae</taxon>
        <taxon>rosids</taxon>
        <taxon>fabids</taxon>
        <taxon>Fabales</taxon>
        <taxon>Fabaceae</taxon>
        <taxon>Papilionoideae</taxon>
        <taxon>50 kb inversion clade</taxon>
        <taxon>NPAAA clade</taxon>
        <taxon>Hologalegina</taxon>
        <taxon>IRL clade</taxon>
        <taxon>Trifolieae</taxon>
        <taxon>Trifolium</taxon>
    </lineage>
</organism>
<reference evidence="1 2" key="2">
    <citation type="journal article" date="2017" name="Front. Plant Sci.">
        <title>Gene Classification and Mining of Molecular Markers Useful in Red Clover (Trifolium pratense) Breeding.</title>
        <authorList>
            <person name="Istvanek J."/>
            <person name="Dluhosova J."/>
            <person name="Dluhos P."/>
            <person name="Patkova L."/>
            <person name="Nedelnik J."/>
            <person name="Repkova J."/>
        </authorList>
    </citation>
    <scope>NUCLEOTIDE SEQUENCE [LARGE SCALE GENOMIC DNA]</scope>
    <source>
        <strain evidence="2">cv. Tatra</strain>
        <tissue evidence="1">Young leaves</tissue>
    </source>
</reference>
<dbReference type="AlphaFoldDB" id="A0A2K3NL43"/>
<gene>
    <name evidence="1" type="ORF">L195_g000173</name>
</gene>
<comment type="caution">
    <text evidence="1">The sequence shown here is derived from an EMBL/GenBank/DDBJ whole genome shotgun (WGS) entry which is preliminary data.</text>
</comment>